<organism evidence="1 2">
    <name type="scientific">Pedobacter duraquae</name>
    <dbReference type="NCBI Taxonomy" id="425511"/>
    <lineage>
        <taxon>Bacteria</taxon>
        <taxon>Pseudomonadati</taxon>
        <taxon>Bacteroidota</taxon>
        <taxon>Sphingobacteriia</taxon>
        <taxon>Sphingobacteriales</taxon>
        <taxon>Sphingobacteriaceae</taxon>
        <taxon>Pedobacter</taxon>
    </lineage>
</organism>
<dbReference type="AlphaFoldDB" id="A0A4R6IQM0"/>
<proteinExistence type="predicted"/>
<dbReference type="EMBL" id="SNWM01000001">
    <property type="protein sequence ID" value="TDO24642.1"/>
    <property type="molecule type" value="Genomic_DNA"/>
</dbReference>
<keyword evidence="2" id="KW-1185">Reference proteome</keyword>
<reference evidence="1 2" key="1">
    <citation type="submission" date="2019-03" db="EMBL/GenBank/DDBJ databases">
        <title>Genomic Encyclopedia of Archaeal and Bacterial Type Strains, Phase II (KMG-II): from individual species to whole genera.</title>
        <authorList>
            <person name="Goeker M."/>
        </authorList>
    </citation>
    <scope>NUCLEOTIDE SEQUENCE [LARGE SCALE GENOMIC DNA]</scope>
    <source>
        <strain evidence="1 2">DSM 19034</strain>
    </source>
</reference>
<gene>
    <name evidence="1" type="ORF">CLV32_0934</name>
</gene>
<accession>A0A4R6IQM0</accession>
<sequence>MSKANVYTLFLDLDWKLMTLVSQIDRFDASWTAIERKEGASLNLSHTQSSLSFFCVIDDISKPY</sequence>
<evidence type="ECO:0000313" key="2">
    <source>
        <dbReference type="Proteomes" id="UP000295499"/>
    </source>
</evidence>
<dbReference type="Proteomes" id="UP000295499">
    <property type="component" value="Unassembled WGS sequence"/>
</dbReference>
<name>A0A4R6IQM0_9SPHI</name>
<comment type="caution">
    <text evidence="1">The sequence shown here is derived from an EMBL/GenBank/DDBJ whole genome shotgun (WGS) entry which is preliminary data.</text>
</comment>
<evidence type="ECO:0000313" key="1">
    <source>
        <dbReference type="EMBL" id="TDO24642.1"/>
    </source>
</evidence>
<protein>
    <submittedName>
        <fullName evidence="1">Uncharacterized protein</fullName>
    </submittedName>
</protein>